<reference evidence="3" key="1">
    <citation type="journal article" date="2020" name="mSystems">
        <title>Genome- and Community-Level Interaction Insights into Carbon Utilization and Element Cycling Functions of Hydrothermarchaeota in Hydrothermal Sediment.</title>
        <authorList>
            <person name="Zhou Z."/>
            <person name="Liu Y."/>
            <person name="Xu W."/>
            <person name="Pan J."/>
            <person name="Luo Z.H."/>
            <person name="Li M."/>
        </authorList>
    </citation>
    <scope>NUCLEOTIDE SEQUENCE [LARGE SCALE GENOMIC DNA]</scope>
    <source>
        <strain evidence="3">HyVt-485</strain>
    </source>
</reference>
<dbReference type="AlphaFoldDB" id="A0A7C5M1T9"/>
<dbReference type="EMBL" id="DRMJ01000408">
    <property type="protein sequence ID" value="HHL43511.1"/>
    <property type="molecule type" value="Genomic_DNA"/>
</dbReference>
<dbReference type="InterPro" id="IPR000683">
    <property type="entry name" value="Gfo/Idh/MocA-like_OxRdtase_N"/>
</dbReference>
<dbReference type="Gene3D" id="3.40.50.720">
    <property type="entry name" value="NAD(P)-binding Rossmann-like Domain"/>
    <property type="match status" value="1"/>
</dbReference>
<dbReference type="InterPro" id="IPR036291">
    <property type="entry name" value="NAD(P)-bd_dom_sf"/>
</dbReference>
<evidence type="ECO:0000259" key="2">
    <source>
        <dbReference type="Pfam" id="PF22725"/>
    </source>
</evidence>
<organism evidence="3">
    <name type="scientific">Hellea balneolensis</name>
    <dbReference type="NCBI Taxonomy" id="287478"/>
    <lineage>
        <taxon>Bacteria</taxon>
        <taxon>Pseudomonadati</taxon>
        <taxon>Pseudomonadota</taxon>
        <taxon>Alphaproteobacteria</taxon>
        <taxon>Maricaulales</taxon>
        <taxon>Robiginitomaculaceae</taxon>
        <taxon>Hellea</taxon>
    </lineage>
</organism>
<comment type="caution">
    <text evidence="3">The sequence shown here is derived from an EMBL/GenBank/DDBJ whole genome shotgun (WGS) entry which is preliminary data.</text>
</comment>
<dbReference type="InterPro" id="IPR051450">
    <property type="entry name" value="Gfo/Idh/MocA_Oxidoreductases"/>
</dbReference>
<dbReference type="Gene3D" id="3.30.360.10">
    <property type="entry name" value="Dihydrodipicolinate Reductase, domain 2"/>
    <property type="match status" value="1"/>
</dbReference>
<accession>A0A7C5M1T9</accession>
<name>A0A7C5M1T9_9PROT</name>
<evidence type="ECO:0000313" key="3">
    <source>
        <dbReference type="EMBL" id="HHL43511.1"/>
    </source>
</evidence>
<dbReference type="GO" id="GO:0000166">
    <property type="term" value="F:nucleotide binding"/>
    <property type="evidence" value="ECO:0007669"/>
    <property type="project" value="InterPro"/>
</dbReference>
<feature type="domain" description="Gfo/Idh/MocA-like oxidoreductase N-terminal" evidence="1">
    <location>
        <begin position="6"/>
        <end position="122"/>
    </location>
</feature>
<gene>
    <name evidence="3" type="ORF">ENJ42_07835</name>
</gene>
<dbReference type="Pfam" id="PF22725">
    <property type="entry name" value="GFO_IDH_MocA_C3"/>
    <property type="match status" value="1"/>
</dbReference>
<sequence>MNPDSLKIGVIGAGVFGNYHAAKCKAHPRLDFIGIFDPDDDRVREVAKRHETQAYTNCNGLIAQSDALIVASPAEHHGPIALACLRAGRHVFVEKPIAADLESATTMVRLAAEQNVVLQIDHQERFVANAIGLDTAPETPTHIQAVRYGPKSERGTDVSVTLDLMTHDLDMVMWLMGGRPTRIEGEAVRVYSKHPDAARADLRFANGATARLEASRCESGPERQMHIQYPSGKLSIDFVAKTFKDDTGFGFNPDFTNDPRAKDSLGAAVDAFARSVLDGAPVVVSGEAGRDALEMALHIDGRLKHEIA</sequence>
<evidence type="ECO:0000259" key="1">
    <source>
        <dbReference type="Pfam" id="PF01408"/>
    </source>
</evidence>
<protein>
    <submittedName>
        <fullName evidence="3">Gfo/Idh/MocA family oxidoreductase</fullName>
    </submittedName>
</protein>
<proteinExistence type="predicted"/>
<feature type="domain" description="GFO/IDH/MocA-like oxidoreductase" evidence="2">
    <location>
        <begin position="157"/>
        <end position="228"/>
    </location>
</feature>
<dbReference type="InterPro" id="IPR055170">
    <property type="entry name" value="GFO_IDH_MocA-like_dom"/>
</dbReference>
<dbReference type="Pfam" id="PF01408">
    <property type="entry name" value="GFO_IDH_MocA"/>
    <property type="match status" value="1"/>
</dbReference>
<dbReference type="PANTHER" id="PTHR43377:SF1">
    <property type="entry name" value="BILIVERDIN REDUCTASE A"/>
    <property type="match status" value="1"/>
</dbReference>
<dbReference type="PANTHER" id="PTHR43377">
    <property type="entry name" value="BILIVERDIN REDUCTASE A"/>
    <property type="match status" value="1"/>
</dbReference>
<dbReference type="Proteomes" id="UP000885830">
    <property type="component" value="Unassembled WGS sequence"/>
</dbReference>
<dbReference type="SUPFAM" id="SSF55347">
    <property type="entry name" value="Glyceraldehyde-3-phosphate dehydrogenase-like, C-terminal domain"/>
    <property type="match status" value="1"/>
</dbReference>
<dbReference type="SUPFAM" id="SSF51735">
    <property type="entry name" value="NAD(P)-binding Rossmann-fold domains"/>
    <property type="match status" value="1"/>
</dbReference>